<dbReference type="GO" id="GO:0016787">
    <property type="term" value="F:hydrolase activity"/>
    <property type="evidence" value="ECO:0007669"/>
    <property type="project" value="UniProtKB-KW"/>
</dbReference>
<dbReference type="CDD" id="cd08994">
    <property type="entry name" value="GH43_62_32_68_117_130-like"/>
    <property type="match status" value="1"/>
</dbReference>
<dbReference type="InterPro" id="IPR023296">
    <property type="entry name" value="Glyco_hydro_beta-prop_sf"/>
</dbReference>
<evidence type="ECO:0000313" key="4">
    <source>
        <dbReference type="Proteomes" id="UP001172082"/>
    </source>
</evidence>
<reference evidence="3" key="1">
    <citation type="submission" date="2023-06" db="EMBL/GenBank/DDBJ databases">
        <title>Genomic of Parafulvivirga corallium.</title>
        <authorList>
            <person name="Wang G."/>
        </authorList>
    </citation>
    <scope>NUCLEOTIDE SEQUENCE</scope>
    <source>
        <strain evidence="3">BMA10</strain>
    </source>
</reference>
<evidence type="ECO:0000313" key="3">
    <source>
        <dbReference type="EMBL" id="MDN5204628.1"/>
    </source>
</evidence>
<keyword evidence="3" id="KW-0378">Hydrolase</keyword>
<gene>
    <name evidence="3" type="ORF">QQ008_24770</name>
</gene>
<keyword evidence="4" id="KW-1185">Reference proteome</keyword>
<accession>A0ABT8KW60</accession>
<comment type="caution">
    <text evidence="3">The sequence shown here is derived from an EMBL/GenBank/DDBJ whole genome shotgun (WGS) entry which is preliminary data.</text>
</comment>
<protein>
    <submittedName>
        <fullName evidence="3">Glycoside hydrolase family protein</fullName>
    </submittedName>
</protein>
<dbReference type="EMBL" id="JAUJEA010000012">
    <property type="protein sequence ID" value="MDN5204628.1"/>
    <property type="molecule type" value="Genomic_DNA"/>
</dbReference>
<dbReference type="SUPFAM" id="SSF75005">
    <property type="entry name" value="Arabinanase/levansucrase/invertase"/>
    <property type="match status" value="2"/>
</dbReference>
<keyword evidence="2" id="KW-0119">Carbohydrate metabolism</keyword>
<dbReference type="Proteomes" id="UP001172082">
    <property type="component" value="Unassembled WGS sequence"/>
</dbReference>
<keyword evidence="1" id="KW-0624">Polysaccharide degradation</keyword>
<proteinExistence type="predicted"/>
<dbReference type="RefSeq" id="WP_346754652.1">
    <property type="nucleotide sequence ID" value="NZ_JAUJEA010000012.1"/>
</dbReference>
<sequence length="359" mass="41328">MKIVYFFFLMTIIGQILHAQSKPDNLKISDKIPLLNPDNIVKTTDYFNWGGSIYKDNEGIYHLFYSRWKKKHTFYGWLTHSEIAHATSSSPKGPWEYLRTELKGHGKGYWDAITAHNPKIKFFDGKFYLYYISTNMGDKDYTEKELEETSQVGYSHPNWKILRPNQRTGVAVSNSINGPWERLDLPLIEPSGPITTLTVNPAIARNMDGKYYLVVKGDKPNETRFIRNQAVAISDSPLGPFKMQPKAVIDYMDTEDMSIWYDSDRNRFYGVFHAHSYIGLITSIDGTIWEKAKDEVVTTKSLDMEDGTVLEPVRMERPFVYVENSVPEILLLTAKFKDESYTVCIPLKTKSSGELQKKK</sequence>
<dbReference type="PANTHER" id="PTHR43772:SF2">
    <property type="entry name" value="PUTATIVE (AFU_ORTHOLOGUE AFUA_2G04480)-RELATED"/>
    <property type="match status" value="1"/>
</dbReference>
<evidence type="ECO:0000256" key="2">
    <source>
        <dbReference type="ARBA" id="ARBA00023277"/>
    </source>
</evidence>
<dbReference type="PANTHER" id="PTHR43772">
    <property type="entry name" value="ENDO-1,4-BETA-XYLANASE"/>
    <property type="match status" value="1"/>
</dbReference>
<evidence type="ECO:0000256" key="1">
    <source>
        <dbReference type="ARBA" id="ARBA00022651"/>
    </source>
</evidence>
<organism evidence="3 4">
    <name type="scientific">Splendidivirga corallicola</name>
    <dbReference type="NCBI Taxonomy" id="3051826"/>
    <lineage>
        <taxon>Bacteria</taxon>
        <taxon>Pseudomonadati</taxon>
        <taxon>Bacteroidota</taxon>
        <taxon>Cytophagia</taxon>
        <taxon>Cytophagales</taxon>
        <taxon>Splendidivirgaceae</taxon>
        <taxon>Splendidivirga</taxon>
    </lineage>
</organism>
<name>A0ABT8KW60_9BACT</name>
<dbReference type="InterPro" id="IPR052176">
    <property type="entry name" value="Glycosyl_Hydrlase_43_Enz"/>
</dbReference>
<dbReference type="Gene3D" id="2.115.10.20">
    <property type="entry name" value="Glycosyl hydrolase domain, family 43"/>
    <property type="match status" value="1"/>
</dbReference>
<keyword evidence="1" id="KW-0858">Xylan degradation</keyword>